<dbReference type="OrthoDB" id="2684236at2759"/>
<feature type="compositionally biased region" description="Low complexity" evidence="1">
    <location>
        <begin position="1"/>
        <end position="15"/>
    </location>
</feature>
<dbReference type="EMBL" id="JAEVFJ010000006">
    <property type="protein sequence ID" value="KAH8103957.1"/>
    <property type="molecule type" value="Genomic_DNA"/>
</dbReference>
<dbReference type="Pfam" id="PF07173">
    <property type="entry name" value="GRDP-like"/>
    <property type="match status" value="1"/>
</dbReference>
<sequence length="660" mass="74875">MGAEDTPPAYKTAPPAYDPKADTTHAPEGSEQPPAYTYNAPSSYRIGGKVITEPLVNIPQVKAHLALLRAFKELRKTVQDTSAQVLGLPPVVSDLSPDKRWTWFVGLAVERFQRWLEIVVSFNSNIDAWIERCMPPIDVLMVWHAYLLNPGWHYEDNERLTIFTQLSDYDDMLLAVLLHVGDINTYQATPDRMAAWQKATQTPWNPVDAMTGLSHRYVECPKCEQLNTVQFMTAEGTGYLQHQFAFTCERCKYEVTKEKLAVKKFARDLLVHPLRNVPTLCYPFTALIVFHSGVLFNTIKLKDPQVALQVKDAIERDHLQCHSGSIQGKVVLDQHSSSESPSRWRDQKVKSGDILHIQHLLIPQFTRANRILSAYFDDRPFSIDLIGAVIRQGSFIDKMHNFAWTEPTYFDDPVDEIVLVHSIARYHAFLDLMVSSPSSFFVPTLDIDLAWHTHQMMGKKYANDNLQYVGRFIDHDDKVEENFLSNSFDLTCRAWQERFGIPYMHCGCPLPGDTVGQRLSRLTSRFKSPQPPPAFPSSTPTTNPLNPPRHPDALSATHPSEHNCVSDPNANTHTSEATRAKRIEKMRKRRERDAKLVEKGKMSKREYDRGAEHDLPFLYPVPFFYFPPVVACGAWSMGHYGAGGCAVVSVTFDFVLQNGS</sequence>
<accession>A0A8K0UTQ7</accession>
<proteinExistence type="predicted"/>
<evidence type="ECO:0000313" key="3">
    <source>
        <dbReference type="Proteomes" id="UP000813824"/>
    </source>
</evidence>
<dbReference type="PANTHER" id="PTHR34365:SF7">
    <property type="entry name" value="GLYCINE-RICH DOMAIN-CONTAINING PROTEIN 1"/>
    <property type="match status" value="1"/>
</dbReference>
<organism evidence="2 3">
    <name type="scientific">Cristinia sonorae</name>
    <dbReference type="NCBI Taxonomy" id="1940300"/>
    <lineage>
        <taxon>Eukaryota</taxon>
        <taxon>Fungi</taxon>
        <taxon>Dikarya</taxon>
        <taxon>Basidiomycota</taxon>
        <taxon>Agaricomycotina</taxon>
        <taxon>Agaricomycetes</taxon>
        <taxon>Agaricomycetidae</taxon>
        <taxon>Agaricales</taxon>
        <taxon>Pleurotineae</taxon>
        <taxon>Stephanosporaceae</taxon>
        <taxon>Cristinia</taxon>
    </lineage>
</organism>
<evidence type="ECO:0000313" key="2">
    <source>
        <dbReference type="EMBL" id="KAH8103957.1"/>
    </source>
</evidence>
<name>A0A8K0UTQ7_9AGAR</name>
<feature type="region of interest" description="Disordered" evidence="1">
    <location>
        <begin position="1"/>
        <end position="36"/>
    </location>
</feature>
<evidence type="ECO:0000256" key="1">
    <source>
        <dbReference type="SAM" id="MobiDB-lite"/>
    </source>
</evidence>
<dbReference type="AlphaFoldDB" id="A0A8K0UTQ7"/>
<dbReference type="PANTHER" id="PTHR34365">
    <property type="entry name" value="ENOLASE (DUF1399)"/>
    <property type="match status" value="1"/>
</dbReference>
<protein>
    <submittedName>
        <fullName evidence="2">Uncharacterized protein</fullName>
    </submittedName>
</protein>
<comment type="caution">
    <text evidence="2">The sequence shown here is derived from an EMBL/GenBank/DDBJ whole genome shotgun (WGS) entry which is preliminary data.</text>
</comment>
<reference evidence="2" key="1">
    <citation type="journal article" date="2021" name="New Phytol.">
        <title>Evolutionary innovations through gain and loss of genes in the ectomycorrhizal Boletales.</title>
        <authorList>
            <person name="Wu G."/>
            <person name="Miyauchi S."/>
            <person name="Morin E."/>
            <person name="Kuo A."/>
            <person name="Drula E."/>
            <person name="Varga T."/>
            <person name="Kohler A."/>
            <person name="Feng B."/>
            <person name="Cao Y."/>
            <person name="Lipzen A."/>
            <person name="Daum C."/>
            <person name="Hundley H."/>
            <person name="Pangilinan J."/>
            <person name="Johnson J."/>
            <person name="Barry K."/>
            <person name="LaButti K."/>
            <person name="Ng V."/>
            <person name="Ahrendt S."/>
            <person name="Min B."/>
            <person name="Choi I.G."/>
            <person name="Park H."/>
            <person name="Plett J.M."/>
            <person name="Magnuson J."/>
            <person name="Spatafora J.W."/>
            <person name="Nagy L.G."/>
            <person name="Henrissat B."/>
            <person name="Grigoriev I.V."/>
            <person name="Yang Z.L."/>
            <person name="Xu J."/>
            <person name="Martin F.M."/>
        </authorList>
    </citation>
    <scope>NUCLEOTIDE SEQUENCE</scope>
    <source>
        <strain evidence="2">KKN 215</strain>
    </source>
</reference>
<keyword evidence="3" id="KW-1185">Reference proteome</keyword>
<feature type="compositionally biased region" description="Polar residues" evidence="1">
    <location>
        <begin position="566"/>
        <end position="575"/>
    </location>
</feature>
<gene>
    <name evidence="2" type="ORF">BXZ70DRAFT_888620</name>
</gene>
<dbReference type="InterPro" id="IPR009836">
    <property type="entry name" value="GRDP-like"/>
</dbReference>
<feature type="region of interest" description="Disordered" evidence="1">
    <location>
        <begin position="524"/>
        <end position="578"/>
    </location>
</feature>
<dbReference type="Proteomes" id="UP000813824">
    <property type="component" value="Unassembled WGS sequence"/>
</dbReference>